<accession>A0A1I1ZT39</accession>
<evidence type="ECO:0000259" key="1">
    <source>
        <dbReference type="SMART" id="SM00852"/>
    </source>
</evidence>
<dbReference type="GO" id="GO:0016779">
    <property type="term" value="F:nucleotidyltransferase activity"/>
    <property type="evidence" value="ECO:0007669"/>
    <property type="project" value="UniProtKB-KW"/>
</dbReference>
<dbReference type="RefSeq" id="WP_093923785.1">
    <property type="nucleotide sequence ID" value="NZ_FOMW01000006.1"/>
</dbReference>
<keyword evidence="2" id="KW-0548">Nucleotidyltransferase</keyword>
<reference evidence="2 3" key="1">
    <citation type="submission" date="2016-10" db="EMBL/GenBank/DDBJ databases">
        <authorList>
            <person name="de Groot N.N."/>
        </authorList>
    </citation>
    <scope>NUCLEOTIDE SEQUENCE [LARGE SCALE GENOMIC DNA]</scope>
    <source>
        <strain evidence="2 3">DSM 11443</strain>
    </source>
</reference>
<keyword evidence="2" id="KW-0808">Transferase</keyword>
<feature type="domain" description="MoaB/Mog" evidence="1">
    <location>
        <begin position="171"/>
        <end position="298"/>
    </location>
</feature>
<dbReference type="InterPro" id="IPR036425">
    <property type="entry name" value="MoaB/Mog-like_dom_sf"/>
</dbReference>
<dbReference type="AlphaFoldDB" id="A0A1I1ZT39"/>
<name>A0A1I1ZT39_9RHOB</name>
<organism evidence="2 3">
    <name type="scientific">Sulfitobacter brevis</name>
    <dbReference type="NCBI Taxonomy" id="74348"/>
    <lineage>
        <taxon>Bacteria</taxon>
        <taxon>Pseudomonadati</taxon>
        <taxon>Pseudomonadota</taxon>
        <taxon>Alphaproteobacteria</taxon>
        <taxon>Rhodobacterales</taxon>
        <taxon>Roseobacteraceae</taxon>
        <taxon>Sulfitobacter</taxon>
    </lineage>
</organism>
<dbReference type="EMBL" id="FOMW01000006">
    <property type="protein sequence ID" value="SFE34548.1"/>
    <property type="molecule type" value="Genomic_DNA"/>
</dbReference>
<dbReference type="STRING" id="74348.SAMN04488523_106236"/>
<gene>
    <name evidence="2" type="ORF">SAMN04488523_106236</name>
</gene>
<keyword evidence="3" id="KW-1185">Reference proteome</keyword>
<dbReference type="OrthoDB" id="9779263at2"/>
<dbReference type="Pfam" id="PF00994">
    <property type="entry name" value="MoCF_biosynth"/>
    <property type="match status" value="1"/>
</dbReference>
<dbReference type="Gene3D" id="3.40.980.10">
    <property type="entry name" value="MoaB/Mog-like domain"/>
    <property type="match status" value="1"/>
</dbReference>
<evidence type="ECO:0000313" key="2">
    <source>
        <dbReference type="EMBL" id="SFE34548.1"/>
    </source>
</evidence>
<dbReference type="SUPFAM" id="SSF53218">
    <property type="entry name" value="Molybdenum cofactor biosynthesis proteins"/>
    <property type="match status" value="1"/>
</dbReference>
<dbReference type="InterPro" id="IPR001453">
    <property type="entry name" value="MoaB/Mog_dom"/>
</dbReference>
<dbReference type="UniPathway" id="UPA00344"/>
<evidence type="ECO:0000313" key="3">
    <source>
        <dbReference type="Proteomes" id="UP000198977"/>
    </source>
</evidence>
<dbReference type="CDD" id="cd03522">
    <property type="entry name" value="MoeA_like"/>
    <property type="match status" value="1"/>
</dbReference>
<dbReference type="Proteomes" id="UP000198977">
    <property type="component" value="Unassembled WGS sequence"/>
</dbReference>
<sequence length="329" mass="33159">MKFGPVPVAQAAGAVLAHSVQLAAGRLRKGRVLSDADVAALRAAEIAQVIVARLADEDVGEDHAAARLAQAVLGAGTGLHVTAPFTGRVNLLAEGAGVVVLNVAALEAVNAVHPMITIATVSPFQQMAQGGMVATIKIISYGVPEADLAQACAAAGAGAIRLAMPVLRSATLIITEIEGGVGYKGRKAIEARLAALGVTLESVVMTRHETSALAAAIADAASELVLVLTGSATSDPEDVAPSALRAAGGEVTRFGMPVDPGNLLFLGHIGTQQVIGLPGCARSPALNGADWVMSRIICGIAVAGADIAAMGVGGLLKEIPTRPQPRRGR</sequence>
<protein>
    <submittedName>
        <fullName evidence="2">Molybdenum cofactor cytidylyltransferase</fullName>
    </submittedName>
</protein>
<proteinExistence type="predicted"/>
<dbReference type="SMART" id="SM00852">
    <property type="entry name" value="MoCF_biosynth"/>
    <property type="match status" value="1"/>
</dbReference>